<dbReference type="Gene3D" id="3.90.210.10">
    <property type="entry name" value="Heat-Labile Enterotoxin, subunit A"/>
    <property type="match status" value="1"/>
</dbReference>
<dbReference type="SUPFAM" id="SSF56399">
    <property type="entry name" value="ADP-ribosylation"/>
    <property type="match status" value="1"/>
</dbReference>
<sequence length="270" mass="28702">MKFDARPGRAHRLVEELRWACPAVATAVAVGLLAPAVGEVFPMKRSEALFISSPGVPGPPESCTGTEASACVYLLDRRPPEKVFAEGFAVRGSGANNNLLDHVTGRSGRQAAGELKGTTNFISVSTDPEYVRNYTGLLKNGRESWIYVVRPDSDFYGVRASLEHAVNSAAEGVPEAAEEALQWYGSQDEWVAHGGIRSDLVHAAVPLRTVDGLSEPDWARTAFNPGFRPGEAVSAATALYGISRVTEATAPAGGGTQEQDEPAHASRTAR</sequence>
<dbReference type="EMBL" id="JBHSPB010000006">
    <property type="protein sequence ID" value="MFC5720973.1"/>
    <property type="molecule type" value="Genomic_DNA"/>
</dbReference>
<evidence type="ECO:0000256" key="1">
    <source>
        <dbReference type="SAM" id="MobiDB-lite"/>
    </source>
</evidence>
<name>A0ABW0YZ93_9ACTN</name>
<dbReference type="InterPro" id="IPR003898">
    <property type="entry name" value="Borpert_toxA"/>
</dbReference>
<evidence type="ECO:0000313" key="2">
    <source>
        <dbReference type="EMBL" id="MFC5720973.1"/>
    </source>
</evidence>
<organism evidence="2 3">
    <name type="scientific">Streptomyces gamaensis</name>
    <dbReference type="NCBI Taxonomy" id="1763542"/>
    <lineage>
        <taxon>Bacteria</taxon>
        <taxon>Bacillati</taxon>
        <taxon>Actinomycetota</taxon>
        <taxon>Actinomycetes</taxon>
        <taxon>Kitasatosporales</taxon>
        <taxon>Streptomycetaceae</taxon>
        <taxon>Streptomyces</taxon>
    </lineage>
</organism>
<accession>A0ABW0YZ93</accession>
<gene>
    <name evidence="2" type="ORF">ACFP1Z_12425</name>
</gene>
<dbReference type="RefSeq" id="WP_390316175.1">
    <property type="nucleotide sequence ID" value="NZ_JBHSPB010000006.1"/>
</dbReference>
<evidence type="ECO:0000313" key="3">
    <source>
        <dbReference type="Proteomes" id="UP001596083"/>
    </source>
</evidence>
<keyword evidence="3" id="KW-1185">Reference proteome</keyword>
<comment type="caution">
    <text evidence="2">The sequence shown here is derived from an EMBL/GenBank/DDBJ whole genome shotgun (WGS) entry which is preliminary data.</text>
</comment>
<proteinExistence type="predicted"/>
<reference evidence="3" key="1">
    <citation type="journal article" date="2019" name="Int. J. Syst. Evol. Microbiol.">
        <title>The Global Catalogue of Microorganisms (GCM) 10K type strain sequencing project: providing services to taxonomists for standard genome sequencing and annotation.</title>
        <authorList>
            <consortium name="The Broad Institute Genomics Platform"/>
            <consortium name="The Broad Institute Genome Sequencing Center for Infectious Disease"/>
            <person name="Wu L."/>
            <person name="Ma J."/>
        </authorList>
    </citation>
    <scope>NUCLEOTIDE SEQUENCE [LARGE SCALE GENOMIC DNA]</scope>
    <source>
        <strain evidence="3">CGMCC 4.7304</strain>
    </source>
</reference>
<dbReference type="Proteomes" id="UP001596083">
    <property type="component" value="Unassembled WGS sequence"/>
</dbReference>
<dbReference type="Pfam" id="PF02917">
    <property type="entry name" value="Pertussis_S1"/>
    <property type="match status" value="1"/>
</dbReference>
<protein>
    <submittedName>
        <fullName evidence="2">Uncharacterized protein</fullName>
    </submittedName>
</protein>
<feature type="region of interest" description="Disordered" evidence="1">
    <location>
        <begin position="249"/>
        <end position="270"/>
    </location>
</feature>